<proteinExistence type="predicted"/>
<sequence length="555" mass="62822">MTTGKVKKVQNKNNESSSSSSSDELDMKGGGIMDILFGKDVSSYVTSLIFDAFQKKMPFVGLFVINHAIDNSIKIKYNCKDSDGRTLLHWLVMICSKIEEARVVLVKLLENTNMKKYINEVDKCKNTVGHYAVYLNQNDLVELFVKYGLDLSIKNDAGLKISAEEQYKQDKPNVFIRRDTKDLLQASDRIDKLVDKIVKATETDEDTINFNMNTVIDVSDANMERPNTNQVEKNKLMLNDILNAFAKINDSELDKMNSNLDVNILPEQNKKTEMSIVSEQNKKMQKSTKQVANNSVKSDNVMFGGNNSDNAFIVENIYNEFNGTSNDKIVNRIVGNYQKMNKIGMQQGGVITGSRKMTTYSEMSITGGASEDEENEEDDESSSTSTSSDEDEFDETEEETDDETNDETNSDESTLSGGELSSDECRELVGYANLARTNNEKDDHEIITKKIKENLKLKDDFEAKAYKAIIYKEIKDKNPNMKYDERTVELDKRASDKKYLTEVQKTIDPKKVTEIITYLKGKNTESDTKINAKKEKGNNENGSRKKMNLDPYTSD</sequence>
<feature type="region of interest" description="Disordered" evidence="1">
    <location>
        <begin position="1"/>
        <end position="25"/>
    </location>
</feature>
<evidence type="ECO:0000313" key="3">
    <source>
        <dbReference type="Proteomes" id="UP000240325"/>
    </source>
</evidence>
<name>A0A2H4UU94_9VIRU</name>
<dbReference type="InterPro" id="IPR036770">
    <property type="entry name" value="Ankyrin_rpt-contain_sf"/>
</dbReference>
<dbReference type="SUPFAM" id="SSF48403">
    <property type="entry name" value="Ankyrin repeat"/>
    <property type="match status" value="1"/>
</dbReference>
<protein>
    <recommendedName>
        <fullName evidence="4">Ankyrin repeat domain-containing protein</fullName>
    </recommendedName>
</protein>
<feature type="compositionally biased region" description="Acidic residues" evidence="1">
    <location>
        <begin position="370"/>
        <end position="381"/>
    </location>
</feature>
<feature type="region of interest" description="Disordered" evidence="1">
    <location>
        <begin position="526"/>
        <end position="555"/>
    </location>
</feature>
<feature type="compositionally biased region" description="Basic residues" evidence="1">
    <location>
        <begin position="1"/>
        <end position="10"/>
    </location>
</feature>
<evidence type="ECO:0008006" key="4">
    <source>
        <dbReference type="Google" id="ProtNLM"/>
    </source>
</evidence>
<evidence type="ECO:0000256" key="1">
    <source>
        <dbReference type="SAM" id="MobiDB-lite"/>
    </source>
</evidence>
<reference evidence="2" key="1">
    <citation type="journal article" date="2017" name="Elife">
        <title>The kinetoplastid-infecting Bodo saltans virus (BsV), a window into the most abundant giant viruses in the sea.</title>
        <authorList>
            <person name="Deeg C.M."/>
            <person name="Chow C.-E.T."/>
            <person name="Suttle C.A."/>
        </authorList>
    </citation>
    <scope>NUCLEOTIDE SEQUENCE</scope>
    <source>
        <strain evidence="2">NG1</strain>
    </source>
</reference>
<feature type="region of interest" description="Disordered" evidence="1">
    <location>
        <begin position="366"/>
        <end position="423"/>
    </location>
</feature>
<gene>
    <name evidence="2" type="ORF">BMW23_0450</name>
</gene>
<organism evidence="2">
    <name type="scientific">Bodo saltans virus</name>
    <dbReference type="NCBI Taxonomy" id="2024608"/>
    <lineage>
        <taxon>Viruses</taxon>
        <taxon>Varidnaviria</taxon>
        <taxon>Bamfordvirae</taxon>
        <taxon>Nucleocytoviricota</taxon>
        <taxon>Megaviricetes</taxon>
        <taxon>Imitervirales</taxon>
        <taxon>Mimiviridae</taxon>
        <taxon>Klosneuvirinae</taxon>
        <taxon>Theiavirus</taxon>
        <taxon>Theiavirus salishense</taxon>
    </lineage>
</organism>
<dbReference type="Proteomes" id="UP000240325">
    <property type="component" value="Segment"/>
</dbReference>
<dbReference type="Gene3D" id="1.25.40.20">
    <property type="entry name" value="Ankyrin repeat-containing domain"/>
    <property type="match status" value="1"/>
</dbReference>
<keyword evidence="3" id="KW-1185">Reference proteome</keyword>
<feature type="compositionally biased region" description="Basic and acidic residues" evidence="1">
    <location>
        <begin position="526"/>
        <end position="538"/>
    </location>
</feature>
<dbReference type="EMBL" id="MF782455">
    <property type="protein sequence ID" value="ATZ80502.1"/>
    <property type="molecule type" value="Genomic_DNA"/>
</dbReference>
<accession>A0A2H4UU94</accession>
<evidence type="ECO:0000313" key="2">
    <source>
        <dbReference type="EMBL" id="ATZ80502.1"/>
    </source>
</evidence>
<feature type="compositionally biased region" description="Acidic residues" evidence="1">
    <location>
        <begin position="388"/>
        <end position="410"/>
    </location>
</feature>